<sequence>MNTPNHMDHLISEMMQNDVRVQSKANKNTREVRLRAPPSQLCSSPSAPHAPRVPAVPHRISTLPLQPTAYRHVSRTSPSASSRMSYRSARQPRIQSEDATGLVHCRIPAPSPCTPRVALGEKNPALYSADSKEK</sequence>
<dbReference type="AlphaFoldDB" id="W9S7E5"/>
<dbReference type="Proteomes" id="UP000030645">
    <property type="component" value="Unassembled WGS sequence"/>
</dbReference>
<feature type="compositionally biased region" description="Low complexity" evidence="1">
    <location>
        <begin position="75"/>
        <end position="89"/>
    </location>
</feature>
<feature type="region of interest" description="Disordered" evidence="1">
    <location>
        <begin position="25"/>
        <end position="54"/>
    </location>
</feature>
<name>W9S7E5_9ROSA</name>
<evidence type="ECO:0000313" key="2">
    <source>
        <dbReference type="EMBL" id="EXC30686.1"/>
    </source>
</evidence>
<feature type="region of interest" description="Disordered" evidence="1">
    <location>
        <begin position="71"/>
        <end position="100"/>
    </location>
</feature>
<accession>W9S7E5</accession>
<evidence type="ECO:0000256" key="1">
    <source>
        <dbReference type="SAM" id="MobiDB-lite"/>
    </source>
</evidence>
<gene>
    <name evidence="2" type="ORF">L484_027861</name>
</gene>
<reference evidence="3" key="1">
    <citation type="submission" date="2013-01" db="EMBL/GenBank/DDBJ databases">
        <title>Draft Genome Sequence of a Mulberry Tree, Morus notabilis C.K. Schneid.</title>
        <authorList>
            <person name="He N."/>
            <person name="Zhao S."/>
        </authorList>
    </citation>
    <scope>NUCLEOTIDE SEQUENCE</scope>
</reference>
<evidence type="ECO:0000313" key="3">
    <source>
        <dbReference type="Proteomes" id="UP000030645"/>
    </source>
</evidence>
<proteinExistence type="predicted"/>
<organism evidence="2 3">
    <name type="scientific">Morus notabilis</name>
    <dbReference type="NCBI Taxonomy" id="981085"/>
    <lineage>
        <taxon>Eukaryota</taxon>
        <taxon>Viridiplantae</taxon>
        <taxon>Streptophyta</taxon>
        <taxon>Embryophyta</taxon>
        <taxon>Tracheophyta</taxon>
        <taxon>Spermatophyta</taxon>
        <taxon>Magnoliopsida</taxon>
        <taxon>eudicotyledons</taxon>
        <taxon>Gunneridae</taxon>
        <taxon>Pentapetalae</taxon>
        <taxon>rosids</taxon>
        <taxon>fabids</taxon>
        <taxon>Rosales</taxon>
        <taxon>Moraceae</taxon>
        <taxon>Moreae</taxon>
        <taxon>Morus</taxon>
    </lineage>
</organism>
<keyword evidence="3" id="KW-1185">Reference proteome</keyword>
<dbReference type="EMBL" id="KE346217">
    <property type="protein sequence ID" value="EXC30686.1"/>
    <property type="molecule type" value="Genomic_DNA"/>
</dbReference>
<feature type="compositionally biased region" description="Low complexity" evidence="1">
    <location>
        <begin position="43"/>
        <end position="54"/>
    </location>
</feature>
<protein>
    <submittedName>
        <fullName evidence="2">Uncharacterized protein</fullName>
    </submittedName>
</protein>